<evidence type="ECO:0000313" key="9">
    <source>
        <dbReference type="Proteomes" id="UP000195152"/>
    </source>
</evidence>
<dbReference type="Gene3D" id="1.20.1250.20">
    <property type="entry name" value="MFS general substrate transporter like domains"/>
    <property type="match status" value="1"/>
</dbReference>
<keyword evidence="2" id="KW-0813">Transport</keyword>
<evidence type="ECO:0000256" key="5">
    <source>
        <dbReference type="ARBA" id="ARBA00023136"/>
    </source>
</evidence>
<evidence type="ECO:0000256" key="6">
    <source>
        <dbReference type="SAM" id="Phobius"/>
    </source>
</evidence>
<dbReference type="InterPro" id="IPR039935">
    <property type="entry name" value="YML079W-like"/>
</dbReference>
<dbReference type="PANTHER" id="PTHR33387">
    <property type="entry name" value="RMLC-LIKE JELLY ROLL FOLD PROTEIN"/>
    <property type="match status" value="1"/>
</dbReference>
<organism evidence="8 9">
    <name type="scientific">Bacillus thuringiensis serovar mexicanensis</name>
    <dbReference type="NCBI Taxonomy" id="180868"/>
    <lineage>
        <taxon>Bacteria</taxon>
        <taxon>Bacillati</taxon>
        <taxon>Bacillota</taxon>
        <taxon>Bacilli</taxon>
        <taxon>Bacillales</taxon>
        <taxon>Bacillaceae</taxon>
        <taxon>Bacillus</taxon>
        <taxon>Bacillus cereus group</taxon>
    </lineage>
</organism>
<dbReference type="SUPFAM" id="SSF103473">
    <property type="entry name" value="MFS general substrate transporter"/>
    <property type="match status" value="1"/>
</dbReference>
<dbReference type="InterPro" id="IPR009327">
    <property type="entry name" value="Cupin_DUF985"/>
</dbReference>
<evidence type="ECO:0000256" key="1">
    <source>
        <dbReference type="ARBA" id="ARBA00004651"/>
    </source>
</evidence>
<dbReference type="AlphaFoldDB" id="A0A242WFA7"/>
<evidence type="ECO:0000256" key="2">
    <source>
        <dbReference type="ARBA" id="ARBA00022448"/>
    </source>
</evidence>
<dbReference type="GO" id="GO:0005886">
    <property type="term" value="C:plasma membrane"/>
    <property type="evidence" value="ECO:0007669"/>
    <property type="project" value="UniProtKB-SubCell"/>
</dbReference>
<name>A0A242WFA7_BACTU</name>
<dbReference type="Gene3D" id="2.60.120.10">
    <property type="entry name" value="Jelly Rolls"/>
    <property type="match status" value="1"/>
</dbReference>
<dbReference type="EMBL" id="NFCF01000052">
    <property type="protein sequence ID" value="OTW52803.1"/>
    <property type="molecule type" value="Genomic_DNA"/>
</dbReference>
<dbReference type="GO" id="GO:0022857">
    <property type="term" value="F:transmembrane transporter activity"/>
    <property type="evidence" value="ECO:0007669"/>
    <property type="project" value="InterPro"/>
</dbReference>
<dbReference type="InterPro" id="IPR020846">
    <property type="entry name" value="MFS_dom"/>
</dbReference>
<evidence type="ECO:0000313" key="8">
    <source>
        <dbReference type="EMBL" id="OTW52803.1"/>
    </source>
</evidence>
<dbReference type="Proteomes" id="UP000195152">
    <property type="component" value="Unassembled WGS sequence"/>
</dbReference>
<keyword evidence="3 6" id="KW-0812">Transmembrane</keyword>
<comment type="subcellular location">
    <subcellularLocation>
        <location evidence="1">Cell membrane</location>
        <topology evidence="1">Multi-pass membrane protein</topology>
    </subcellularLocation>
</comment>
<keyword evidence="5 6" id="KW-0472">Membrane</keyword>
<dbReference type="InterPro" id="IPR014710">
    <property type="entry name" value="RmlC-like_jellyroll"/>
</dbReference>
<sequence length="303" mass="33738">MKQTLIVGVTLIIIGLVFGGFLSSLGIAYVLITLTLVNGGYALSFAPLLTRAISTLQESEVGTGIGLFNFAVRIANALGISITAFLLNSKFTEANVFNLSTQMAKYTNIFLVLAMTALIGITVYVMSYKKENGVTKMKKLTIEDVIKELNLVPLTEEGGLVAETYKSEEVYGNRKVGSAIYYFLTKDSFSHLHKLSADEMWHHYYGDPVEIVQIDDTTDEKINSKLGTNLLEGERPQVLVKKHTWQGARLMEGGEHGFALMGTTMSPSYMHNDYIYGKREELVEKFPQYEEDIIKVTGKLIYK</sequence>
<dbReference type="PANTHER" id="PTHR33387:SF3">
    <property type="entry name" value="DUF985 DOMAIN-CONTAINING PROTEIN"/>
    <property type="match status" value="1"/>
</dbReference>
<dbReference type="Pfam" id="PF06172">
    <property type="entry name" value="Cupin_5"/>
    <property type="match status" value="1"/>
</dbReference>
<feature type="transmembrane region" description="Helical" evidence="6">
    <location>
        <begin position="106"/>
        <end position="128"/>
    </location>
</feature>
<dbReference type="SUPFAM" id="SSF51182">
    <property type="entry name" value="RmlC-like cupins"/>
    <property type="match status" value="1"/>
</dbReference>
<feature type="transmembrane region" description="Helical" evidence="6">
    <location>
        <begin position="5"/>
        <end position="22"/>
    </location>
</feature>
<accession>A0A242WFA7</accession>
<dbReference type="InterPro" id="IPR036259">
    <property type="entry name" value="MFS_trans_sf"/>
</dbReference>
<proteinExistence type="predicted"/>
<reference evidence="8 9" key="1">
    <citation type="submission" date="2016-10" db="EMBL/GenBank/DDBJ databases">
        <title>Comparative genomics of Bacillus thuringiensis reveals a path to pathogens against multiple invertebrate hosts.</title>
        <authorList>
            <person name="Zheng J."/>
            <person name="Gao Q."/>
            <person name="Liu H."/>
            <person name="Peng D."/>
            <person name="Ruan L."/>
            <person name="Sun M."/>
        </authorList>
    </citation>
    <scope>NUCLEOTIDE SEQUENCE [LARGE SCALE GENOMIC DNA]</scope>
    <source>
        <strain evidence="8">BGSC 4AC1</strain>
    </source>
</reference>
<gene>
    <name evidence="8" type="ORF">BK699_05675</name>
</gene>
<feature type="transmembrane region" description="Helical" evidence="6">
    <location>
        <begin position="61"/>
        <end position="86"/>
    </location>
</feature>
<dbReference type="PROSITE" id="PS50850">
    <property type="entry name" value="MFS"/>
    <property type="match status" value="1"/>
</dbReference>
<feature type="domain" description="Major facilitator superfamily (MFS) profile" evidence="7">
    <location>
        <begin position="1"/>
        <end position="132"/>
    </location>
</feature>
<dbReference type="CDD" id="cd06121">
    <property type="entry name" value="cupin_YML079wp"/>
    <property type="match status" value="1"/>
</dbReference>
<evidence type="ECO:0000256" key="4">
    <source>
        <dbReference type="ARBA" id="ARBA00022989"/>
    </source>
</evidence>
<dbReference type="InterPro" id="IPR011051">
    <property type="entry name" value="RmlC_Cupin_sf"/>
</dbReference>
<feature type="transmembrane region" description="Helical" evidence="6">
    <location>
        <begin position="28"/>
        <end position="49"/>
    </location>
</feature>
<keyword evidence="4 6" id="KW-1133">Transmembrane helix</keyword>
<protein>
    <recommendedName>
        <fullName evidence="7">Major facilitator superfamily (MFS) profile domain-containing protein</fullName>
    </recommendedName>
</protein>
<evidence type="ECO:0000256" key="3">
    <source>
        <dbReference type="ARBA" id="ARBA00022692"/>
    </source>
</evidence>
<comment type="caution">
    <text evidence="8">The sequence shown here is derived from an EMBL/GenBank/DDBJ whole genome shotgun (WGS) entry which is preliminary data.</text>
</comment>
<evidence type="ECO:0000259" key="7">
    <source>
        <dbReference type="PROSITE" id="PS50850"/>
    </source>
</evidence>